<name>H3ZQ01_THELN</name>
<dbReference type="PaxDb" id="523849-OCC_02897"/>
<dbReference type="AlphaFoldDB" id="H3ZQ01"/>
<dbReference type="EMBL" id="CP006670">
    <property type="protein sequence ID" value="EHR77964.1"/>
    <property type="molecule type" value="Genomic_DNA"/>
</dbReference>
<sequence>MKVFKVHVYLESDVDVLEDFEANATFIVMAKDEGRAELLVKEYIKKENLMKGYIEIDDVEEVPIDEEKVLGMIVD</sequence>
<dbReference type="STRING" id="523849.OCC_02897"/>
<protein>
    <submittedName>
        <fullName evidence="1">Uncharacterized protein</fullName>
    </submittedName>
</protein>
<dbReference type="HOGENOM" id="CLU_2712986_0_0_2"/>
<dbReference type="KEGG" id="tlt:OCC_02897"/>
<accession>H3ZQ01</accession>
<keyword evidence="2" id="KW-1185">Reference proteome</keyword>
<dbReference type="Proteomes" id="UP000015502">
    <property type="component" value="Chromosome"/>
</dbReference>
<reference evidence="1 2" key="1">
    <citation type="journal article" date="2012" name="J. Bacteriol.">
        <title>Genome sequence of the model hyperthermophilic archaeon Thermococcus litoralis NS-C.</title>
        <authorList>
            <person name="Gardner A.F."/>
            <person name="Kumar S."/>
            <person name="Perler F.B."/>
        </authorList>
    </citation>
    <scope>NUCLEOTIDE SEQUENCE [LARGE SCALE GENOMIC DNA]</scope>
    <source>
        <strain evidence="2">ATCC 51850 / DSM 5473 / JCM 8560 / NS-C</strain>
    </source>
</reference>
<evidence type="ECO:0000313" key="2">
    <source>
        <dbReference type="Proteomes" id="UP000015502"/>
    </source>
</evidence>
<gene>
    <name evidence="1" type="ORF">OCC_02897</name>
</gene>
<evidence type="ECO:0000313" key="1">
    <source>
        <dbReference type="EMBL" id="EHR77964.1"/>
    </source>
</evidence>
<organism evidence="1 2">
    <name type="scientific">Thermococcus litoralis (strain ATCC 51850 / DSM 5473 / JCM 8560 / NS-C)</name>
    <dbReference type="NCBI Taxonomy" id="523849"/>
    <lineage>
        <taxon>Archaea</taxon>
        <taxon>Methanobacteriati</taxon>
        <taxon>Methanobacteriota</taxon>
        <taxon>Thermococci</taxon>
        <taxon>Thermococcales</taxon>
        <taxon>Thermococcaceae</taxon>
        <taxon>Thermococcus</taxon>
    </lineage>
</organism>
<proteinExistence type="predicted"/>